<evidence type="ECO:0000256" key="10">
    <source>
        <dbReference type="ARBA" id="ARBA00023163"/>
    </source>
</evidence>
<dbReference type="CDD" id="cd07153">
    <property type="entry name" value="Fur_like"/>
    <property type="match status" value="1"/>
</dbReference>
<dbReference type="GO" id="GO:1900376">
    <property type="term" value="P:regulation of secondary metabolite biosynthetic process"/>
    <property type="evidence" value="ECO:0007669"/>
    <property type="project" value="TreeGrafter"/>
</dbReference>
<dbReference type="GO" id="GO:0008270">
    <property type="term" value="F:zinc ion binding"/>
    <property type="evidence" value="ECO:0007669"/>
    <property type="project" value="TreeGrafter"/>
</dbReference>
<comment type="cofactor">
    <cofactor evidence="11">
        <name>Zn(2+)</name>
        <dbReference type="ChEBI" id="CHEBI:29105"/>
    </cofactor>
    <text evidence="11">Binds 1 zinc ion per subunit.</text>
</comment>
<evidence type="ECO:0000256" key="2">
    <source>
        <dbReference type="ARBA" id="ARBA00007957"/>
    </source>
</evidence>
<dbReference type="InterPro" id="IPR002481">
    <property type="entry name" value="FUR"/>
</dbReference>
<keyword evidence="5 11" id="KW-0479">Metal-binding</keyword>
<keyword evidence="10" id="KW-0804">Transcription</keyword>
<dbReference type="Gene3D" id="3.30.1490.190">
    <property type="match status" value="1"/>
</dbReference>
<evidence type="ECO:0000256" key="11">
    <source>
        <dbReference type="PIRSR" id="PIRSR602481-1"/>
    </source>
</evidence>
<dbReference type="InterPro" id="IPR036388">
    <property type="entry name" value="WH-like_DNA-bd_sf"/>
</dbReference>
<comment type="similarity">
    <text evidence="2">Belongs to the Fur family.</text>
</comment>
<comment type="caution">
    <text evidence="12">The sequence shown here is derived from an EMBL/GenBank/DDBJ whole genome shotgun (WGS) entry which is preliminary data.</text>
</comment>
<dbReference type="SUPFAM" id="SSF46785">
    <property type="entry name" value="Winged helix' DNA-binding domain"/>
    <property type="match status" value="1"/>
</dbReference>
<gene>
    <name evidence="12" type="ORF">HGB38_32375</name>
</gene>
<evidence type="ECO:0000256" key="5">
    <source>
        <dbReference type="ARBA" id="ARBA00022723"/>
    </source>
</evidence>
<dbReference type="GO" id="GO:0045892">
    <property type="term" value="P:negative regulation of DNA-templated transcription"/>
    <property type="evidence" value="ECO:0007669"/>
    <property type="project" value="TreeGrafter"/>
</dbReference>
<feature type="binding site" evidence="11">
    <location>
        <position position="137"/>
    </location>
    <ligand>
        <name>Zn(2+)</name>
        <dbReference type="ChEBI" id="CHEBI:29105"/>
    </ligand>
</feature>
<proteinExistence type="inferred from homology"/>
<dbReference type="Gene3D" id="1.10.10.10">
    <property type="entry name" value="Winged helix-like DNA-binding domain superfamily/Winged helix DNA-binding domain"/>
    <property type="match status" value="1"/>
</dbReference>
<keyword evidence="3" id="KW-0963">Cytoplasm</keyword>
<keyword evidence="6 11" id="KW-0862">Zinc</keyword>
<evidence type="ECO:0000256" key="4">
    <source>
        <dbReference type="ARBA" id="ARBA00022491"/>
    </source>
</evidence>
<dbReference type="RefSeq" id="WP_040871953.1">
    <property type="nucleotide sequence ID" value="NZ_JAAXOS010000022.1"/>
</dbReference>
<evidence type="ECO:0000256" key="3">
    <source>
        <dbReference type="ARBA" id="ARBA00022490"/>
    </source>
</evidence>
<dbReference type="Pfam" id="PF01475">
    <property type="entry name" value="FUR"/>
    <property type="match status" value="1"/>
</dbReference>
<protein>
    <submittedName>
        <fullName evidence="12">Transcriptional repressor</fullName>
    </submittedName>
</protein>
<dbReference type="Proteomes" id="UP000540698">
    <property type="component" value="Unassembled WGS sequence"/>
</dbReference>
<accession>A0A7X6LAE9</accession>
<evidence type="ECO:0000256" key="8">
    <source>
        <dbReference type="ARBA" id="ARBA00023015"/>
    </source>
</evidence>
<dbReference type="InterPro" id="IPR043135">
    <property type="entry name" value="Fur_C"/>
</dbReference>
<evidence type="ECO:0000313" key="13">
    <source>
        <dbReference type="Proteomes" id="UP000540698"/>
    </source>
</evidence>
<reference evidence="12 13" key="1">
    <citation type="submission" date="2020-04" db="EMBL/GenBank/DDBJ databases">
        <title>MicrobeNet Type strains.</title>
        <authorList>
            <person name="Nicholson A.C."/>
        </authorList>
    </citation>
    <scope>NUCLEOTIDE SEQUENCE [LARGE SCALE GENOMIC DNA]</scope>
    <source>
        <strain evidence="12 13">DSM 44956</strain>
    </source>
</reference>
<evidence type="ECO:0000256" key="9">
    <source>
        <dbReference type="ARBA" id="ARBA00023125"/>
    </source>
</evidence>
<keyword evidence="4" id="KW-0678">Repressor</keyword>
<dbReference type="PANTHER" id="PTHR33202:SF18">
    <property type="entry name" value="TRANSCRIPTIONAL REGULATOR FURA"/>
    <property type="match status" value="1"/>
</dbReference>
<evidence type="ECO:0000313" key="12">
    <source>
        <dbReference type="EMBL" id="NKY30869.1"/>
    </source>
</evidence>
<dbReference type="GO" id="GO:0005737">
    <property type="term" value="C:cytoplasm"/>
    <property type="evidence" value="ECO:0007669"/>
    <property type="project" value="UniProtKB-SubCell"/>
</dbReference>
<evidence type="ECO:0000256" key="1">
    <source>
        <dbReference type="ARBA" id="ARBA00004496"/>
    </source>
</evidence>
<dbReference type="PANTHER" id="PTHR33202">
    <property type="entry name" value="ZINC UPTAKE REGULATION PROTEIN"/>
    <property type="match status" value="1"/>
</dbReference>
<keyword evidence="9" id="KW-0238">DNA-binding</keyword>
<keyword evidence="13" id="KW-1185">Reference proteome</keyword>
<feature type="binding site" evidence="11">
    <location>
        <position position="94"/>
    </location>
    <ligand>
        <name>Zn(2+)</name>
        <dbReference type="ChEBI" id="CHEBI:29105"/>
    </ligand>
</feature>
<sequence>MPTASEFQQLLRGVSLRVTRPRVAVLSAVHDHPHADTESIIRAVRSALPEVSHQTVYDSLNALTATGLVRRIQPSGSVARYESRVGDNHHHVVCRACGVIADVDCAIGDAPCLTASDDSGFSIDEAEVIYWGLCPDCVETQASRSHP</sequence>
<evidence type="ECO:0000256" key="6">
    <source>
        <dbReference type="ARBA" id="ARBA00022833"/>
    </source>
</evidence>
<dbReference type="AlphaFoldDB" id="A0A7X6LAE9"/>
<dbReference type="GO" id="GO:0003700">
    <property type="term" value="F:DNA-binding transcription factor activity"/>
    <property type="evidence" value="ECO:0007669"/>
    <property type="project" value="InterPro"/>
</dbReference>
<dbReference type="EMBL" id="JAAXOS010000022">
    <property type="protein sequence ID" value="NKY30869.1"/>
    <property type="molecule type" value="Genomic_DNA"/>
</dbReference>
<dbReference type="GO" id="GO:0000976">
    <property type="term" value="F:transcription cis-regulatory region binding"/>
    <property type="evidence" value="ECO:0007669"/>
    <property type="project" value="TreeGrafter"/>
</dbReference>
<name>A0A7X6LAE9_9NOCA</name>
<keyword evidence="7" id="KW-0408">Iron</keyword>
<comment type="subcellular location">
    <subcellularLocation>
        <location evidence="1">Cytoplasm</location>
    </subcellularLocation>
</comment>
<organism evidence="12 13">
    <name type="scientific">Nocardia gamkensis</name>
    <dbReference type="NCBI Taxonomy" id="352869"/>
    <lineage>
        <taxon>Bacteria</taxon>
        <taxon>Bacillati</taxon>
        <taxon>Actinomycetota</taxon>
        <taxon>Actinomycetes</taxon>
        <taxon>Mycobacteriales</taxon>
        <taxon>Nocardiaceae</taxon>
        <taxon>Nocardia</taxon>
    </lineage>
</organism>
<dbReference type="InterPro" id="IPR036390">
    <property type="entry name" value="WH_DNA-bd_sf"/>
</dbReference>
<evidence type="ECO:0000256" key="7">
    <source>
        <dbReference type="ARBA" id="ARBA00023004"/>
    </source>
</evidence>
<feature type="binding site" evidence="11">
    <location>
        <position position="97"/>
    </location>
    <ligand>
        <name>Zn(2+)</name>
        <dbReference type="ChEBI" id="CHEBI:29105"/>
    </ligand>
</feature>
<feature type="binding site" evidence="11">
    <location>
        <position position="134"/>
    </location>
    <ligand>
        <name>Zn(2+)</name>
        <dbReference type="ChEBI" id="CHEBI:29105"/>
    </ligand>
</feature>
<keyword evidence="8" id="KW-0805">Transcription regulation</keyword>